<dbReference type="Proteomes" id="UP001500736">
    <property type="component" value="Unassembled WGS sequence"/>
</dbReference>
<sequence length="142" mass="15885">MTKDKHIMNEGTNVTPRGAYPHVKVVGDFIFVSGTSSRRADNTIAGVELIDEMNTKKLDVEVQTREVLKNIDKNLQTVGASLKDVVDVTTFLVNMNDFAGYNKAYAEFFEKETGPTRTTVAVHQLPHPDLLVEIKVMAYKKQ</sequence>
<name>A0ABP3URH7_9FLAO</name>
<dbReference type="InterPro" id="IPR035959">
    <property type="entry name" value="RutC-like_sf"/>
</dbReference>
<dbReference type="CDD" id="cd00448">
    <property type="entry name" value="YjgF_YER057c_UK114_family"/>
    <property type="match status" value="1"/>
</dbReference>
<organism evidence="1 2">
    <name type="scientific">Gaetbulibacter jejuensis</name>
    <dbReference type="NCBI Taxonomy" id="584607"/>
    <lineage>
        <taxon>Bacteria</taxon>
        <taxon>Pseudomonadati</taxon>
        <taxon>Bacteroidota</taxon>
        <taxon>Flavobacteriia</taxon>
        <taxon>Flavobacteriales</taxon>
        <taxon>Flavobacteriaceae</taxon>
        <taxon>Gaetbulibacter</taxon>
    </lineage>
</organism>
<dbReference type="SUPFAM" id="SSF55298">
    <property type="entry name" value="YjgF-like"/>
    <property type="match status" value="1"/>
</dbReference>
<accession>A0ABP3URH7</accession>
<proteinExistence type="predicted"/>
<dbReference type="Pfam" id="PF01042">
    <property type="entry name" value="Ribonuc_L-PSP"/>
    <property type="match status" value="1"/>
</dbReference>
<dbReference type="Gene3D" id="3.30.1330.40">
    <property type="entry name" value="RutC-like"/>
    <property type="match status" value="1"/>
</dbReference>
<comment type="caution">
    <text evidence="1">The sequence shown here is derived from an EMBL/GenBank/DDBJ whole genome shotgun (WGS) entry which is preliminary data.</text>
</comment>
<dbReference type="RefSeq" id="WP_343796206.1">
    <property type="nucleotide sequence ID" value="NZ_BAAAGF010000001.1"/>
</dbReference>
<reference evidence="2" key="1">
    <citation type="journal article" date="2019" name="Int. J. Syst. Evol. Microbiol.">
        <title>The Global Catalogue of Microorganisms (GCM) 10K type strain sequencing project: providing services to taxonomists for standard genome sequencing and annotation.</title>
        <authorList>
            <consortium name="The Broad Institute Genomics Platform"/>
            <consortium name="The Broad Institute Genome Sequencing Center for Infectious Disease"/>
            <person name="Wu L."/>
            <person name="Ma J."/>
        </authorList>
    </citation>
    <scope>NUCLEOTIDE SEQUENCE [LARGE SCALE GENOMIC DNA]</scope>
    <source>
        <strain evidence="2">JCM 15976</strain>
    </source>
</reference>
<dbReference type="PANTHER" id="PTHR11803:SF48">
    <property type="entry name" value="2-AMINOMUCONATE DEAMINASE"/>
    <property type="match status" value="1"/>
</dbReference>
<keyword evidence="2" id="KW-1185">Reference proteome</keyword>
<evidence type="ECO:0000313" key="1">
    <source>
        <dbReference type="EMBL" id="GAA0739942.1"/>
    </source>
</evidence>
<gene>
    <name evidence="1" type="ORF">GCM10009431_09590</name>
</gene>
<dbReference type="EMBL" id="BAAAGF010000001">
    <property type="protein sequence ID" value="GAA0739942.1"/>
    <property type="molecule type" value="Genomic_DNA"/>
</dbReference>
<dbReference type="InterPro" id="IPR006175">
    <property type="entry name" value="YjgF/YER057c/UK114"/>
</dbReference>
<dbReference type="PANTHER" id="PTHR11803">
    <property type="entry name" value="2-IMINOBUTANOATE/2-IMINOPROPANOATE DEAMINASE RIDA"/>
    <property type="match status" value="1"/>
</dbReference>
<protein>
    <submittedName>
        <fullName evidence="1">RidA family protein</fullName>
    </submittedName>
</protein>
<evidence type="ECO:0000313" key="2">
    <source>
        <dbReference type="Proteomes" id="UP001500736"/>
    </source>
</evidence>